<accession>A0A1T5LN93</accession>
<dbReference type="Proteomes" id="UP000190961">
    <property type="component" value="Unassembled WGS sequence"/>
</dbReference>
<dbReference type="OrthoDB" id="9180239at2"/>
<organism evidence="1 2">
    <name type="scientific">Ohtaekwangia koreensis</name>
    <dbReference type="NCBI Taxonomy" id="688867"/>
    <lineage>
        <taxon>Bacteria</taxon>
        <taxon>Pseudomonadati</taxon>
        <taxon>Bacteroidota</taxon>
        <taxon>Cytophagia</taxon>
        <taxon>Cytophagales</taxon>
        <taxon>Fulvivirgaceae</taxon>
        <taxon>Ohtaekwangia</taxon>
    </lineage>
</organism>
<dbReference type="RefSeq" id="WP_079688073.1">
    <property type="nucleotide sequence ID" value="NZ_FUZU01000002.1"/>
</dbReference>
<proteinExistence type="predicted"/>
<evidence type="ECO:0000313" key="2">
    <source>
        <dbReference type="Proteomes" id="UP000190961"/>
    </source>
</evidence>
<dbReference type="EMBL" id="FUZU01000002">
    <property type="protein sequence ID" value="SKC77345.1"/>
    <property type="molecule type" value="Genomic_DNA"/>
</dbReference>
<protein>
    <submittedName>
        <fullName evidence="1">Uncharacterized protein</fullName>
    </submittedName>
</protein>
<name>A0A1T5LN93_9BACT</name>
<keyword evidence="2" id="KW-1185">Reference proteome</keyword>
<gene>
    <name evidence="1" type="ORF">SAMN05660236_3562</name>
</gene>
<sequence>MKQEQVPQDQENLNEGKLAKLYYATDEKGNYVKVNSIGWEPETVAMQQAWDVVNDEVETARKKVIDGKASPLLYWIKKNIMTTGMVAAYASTFGFMVRLHCKPFFFNRLSKKQLEKYAYTFRISVEELTDIERLKKNDR</sequence>
<dbReference type="STRING" id="688867.SAMN05660236_3562"/>
<dbReference type="AlphaFoldDB" id="A0A1T5LN93"/>
<reference evidence="1 2" key="1">
    <citation type="submission" date="2017-02" db="EMBL/GenBank/DDBJ databases">
        <authorList>
            <person name="Peterson S.W."/>
        </authorList>
    </citation>
    <scope>NUCLEOTIDE SEQUENCE [LARGE SCALE GENOMIC DNA]</scope>
    <source>
        <strain evidence="1 2">DSM 25262</strain>
    </source>
</reference>
<evidence type="ECO:0000313" key="1">
    <source>
        <dbReference type="EMBL" id="SKC77345.1"/>
    </source>
</evidence>